<dbReference type="AlphaFoldDB" id="A0A0F9C9B9"/>
<accession>A0A0F9C9B9</accession>
<dbReference type="EMBL" id="LAZR01037169">
    <property type="protein sequence ID" value="KKL22902.1"/>
    <property type="molecule type" value="Genomic_DNA"/>
</dbReference>
<organism evidence="1">
    <name type="scientific">marine sediment metagenome</name>
    <dbReference type="NCBI Taxonomy" id="412755"/>
    <lineage>
        <taxon>unclassified sequences</taxon>
        <taxon>metagenomes</taxon>
        <taxon>ecological metagenomes</taxon>
    </lineage>
</organism>
<sequence>MTFTNGLILLFAVFHCFAFRPDAKYIYSPLKSTRSQEDLKEKAFEILRIKCNTCHAIKRKPQVFTKLNMDTLASEIYEQVFIKKKMPKGRKVKLSANETVILENWIETVLKSKKPSGIKKSR</sequence>
<evidence type="ECO:0000313" key="1">
    <source>
        <dbReference type="EMBL" id="KKL22902.1"/>
    </source>
</evidence>
<protein>
    <submittedName>
        <fullName evidence="1">Uncharacterized protein</fullName>
    </submittedName>
</protein>
<name>A0A0F9C9B9_9ZZZZ</name>
<reference evidence="1" key="1">
    <citation type="journal article" date="2015" name="Nature">
        <title>Complex archaea that bridge the gap between prokaryotes and eukaryotes.</title>
        <authorList>
            <person name="Spang A."/>
            <person name="Saw J.H."/>
            <person name="Jorgensen S.L."/>
            <person name="Zaremba-Niedzwiedzka K."/>
            <person name="Martijn J."/>
            <person name="Lind A.E."/>
            <person name="van Eijk R."/>
            <person name="Schleper C."/>
            <person name="Guy L."/>
            <person name="Ettema T.J."/>
        </authorList>
    </citation>
    <scope>NUCLEOTIDE SEQUENCE</scope>
</reference>
<gene>
    <name evidence="1" type="ORF">LCGC14_2430760</name>
</gene>
<comment type="caution">
    <text evidence="1">The sequence shown here is derived from an EMBL/GenBank/DDBJ whole genome shotgun (WGS) entry which is preliminary data.</text>
</comment>
<proteinExistence type="predicted"/>